<keyword evidence="2" id="KW-1185">Reference proteome</keyword>
<dbReference type="RefSeq" id="YP_009277940.1">
    <property type="nucleotide sequence ID" value="NC_031004.1"/>
</dbReference>
<organism evidence="1 2">
    <name type="scientific">Gordonia phage Nyceirae</name>
    <dbReference type="NCBI Taxonomy" id="1887651"/>
    <lineage>
        <taxon>Viruses</taxon>
        <taxon>Duplodnaviria</taxon>
        <taxon>Heunggongvirae</taxon>
        <taxon>Uroviricota</taxon>
        <taxon>Caudoviricetes</taxon>
        <taxon>Nyceiraevirus</taxon>
        <taxon>Nyceiraevirus nyceirae</taxon>
    </lineage>
</organism>
<dbReference type="Proteomes" id="UP000201968">
    <property type="component" value="Segment"/>
</dbReference>
<dbReference type="EMBL" id="KX557282">
    <property type="protein sequence ID" value="AON97385.1"/>
    <property type="molecule type" value="Genomic_DNA"/>
</dbReference>
<proteinExistence type="predicted"/>
<reference evidence="2" key="1">
    <citation type="submission" date="2016-07" db="EMBL/GenBank/DDBJ databases">
        <authorList>
            <person name="Florea S."/>
            <person name="Webb J.S."/>
            <person name="Jaromczyk J."/>
            <person name="Schardl C.L."/>
        </authorList>
    </citation>
    <scope>NUCLEOTIDE SEQUENCE [LARGE SCALE GENOMIC DNA]</scope>
</reference>
<dbReference type="GeneID" id="29078387"/>
<dbReference type="OrthoDB" id="2201at10239"/>
<name>A0A1C9EI06_9CAUD</name>
<accession>A0A1C9EI06</accession>
<evidence type="ECO:0000313" key="1">
    <source>
        <dbReference type="EMBL" id="AON97385.1"/>
    </source>
</evidence>
<evidence type="ECO:0000313" key="2">
    <source>
        <dbReference type="Proteomes" id="UP000201968"/>
    </source>
</evidence>
<gene>
    <name evidence="1" type="primary">22</name>
    <name evidence="1" type="ORF">SEA_NYCEIRAE_22</name>
</gene>
<dbReference type="KEGG" id="vg:29078387"/>
<sequence length="282" mass="32159">MTAVRLVDDTVVRLYDWRGTGKFVELSGPRQNQHGAQLLEGLGGLWEAPITQVEIKTARLPGGIPVTVRIEKMRIEMATIVQGRDSVEWQIWNRRIRDLLSPTHDSALVVQTLPWGPRWIGVRLAETPDDQFDLDPTLTKTQIWNWELDAYDPDWRSKDLTANWVNKAGTGVGNLRVAYRGNRRSFPKWTGNGGDWVLQAAPGGMWNPLPRMVAGEEWVADAHPLAFQLQSTRNRDKWELLQRGFTDWVEEEGEYTFGVKVDGPTSAACQLRLEQRHRNPWG</sequence>
<protein>
    <submittedName>
        <fullName evidence="1">Minor tail protein</fullName>
    </submittedName>
</protein>